<dbReference type="AlphaFoldDB" id="A0A1V5SWS6"/>
<name>A0A1V5SWS6_9BACT</name>
<keyword evidence="6 11" id="KW-0547">Nucleotide-binding</keyword>
<dbReference type="GO" id="GO:0004417">
    <property type="term" value="F:hydroxyethylthiazole kinase activity"/>
    <property type="evidence" value="ECO:0007669"/>
    <property type="project" value="UniProtKB-UniRule"/>
</dbReference>
<evidence type="ECO:0000256" key="7">
    <source>
        <dbReference type="ARBA" id="ARBA00022777"/>
    </source>
</evidence>
<dbReference type="Proteomes" id="UP000485569">
    <property type="component" value="Unassembled WGS sequence"/>
</dbReference>
<dbReference type="Pfam" id="PF02110">
    <property type="entry name" value="HK"/>
    <property type="match status" value="1"/>
</dbReference>
<dbReference type="GO" id="GO:0009229">
    <property type="term" value="P:thiamine diphosphate biosynthetic process"/>
    <property type="evidence" value="ECO:0007669"/>
    <property type="project" value="UniProtKB-UniRule"/>
</dbReference>
<sequence length="270" mass="28847">MDKKIIQQCVSLLPIIRQKKPLIHHITNMVTANDNANVTLAIGASPVMALSKVEVEEMAAHADSLVLNLGILNPDVIESCRLAGKVANQKRIPVILDPVGAGATQYRTNSAKEILSEIKIAIIRGNAGEISALLGEPRLIQGVDAVSTNLSISDLAREASRRYGTIVAVTGKVDFISNGIHLISVFNGHPWLTFLTGTGCMVSSLCATFASVEEDHLISTTAAIGFFGVCAEIAAKKVEGPGLFHQVLFDVIYNMDVENFASSLQVEVET</sequence>
<dbReference type="InterPro" id="IPR000417">
    <property type="entry name" value="Hyethyz_kinase"/>
</dbReference>
<comment type="cofactor">
    <cofactor evidence="2 11">
        <name>Mg(2+)</name>
        <dbReference type="ChEBI" id="CHEBI:18420"/>
    </cofactor>
</comment>
<dbReference type="UniPathway" id="UPA00060">
    <property type="reaction ID" value="UER00139"/>
</dbReference>
<evidence type="ECO:0000256" key="8">
    <source>
        <dbReference type="ARBA" id="ARBA00022840"/>
    </source>
</evidence>
<comment type="similarity">
    <text evidence="11">Belongs to the Thz kinase family.</text>
</comment>
<dbReference type="PIRSF" id="PIRSF000513">
    <property type="entry name" value="Thz_kinase"/>
    <property type="match status" value="1"/>
</dbReference>
<accession>A0A1V5SWS6</accession>
<feature type="binding site" evidence="11">
    <location>
        <position position="197"/>
    </location>
    <ligand>
        <name>substrate</name>
    </ligand>
</feature>
<keyword evidence="5 11" id="KW-0479">Metal-binding</keyword>
<comment type="caution">
    <text evidence="12">The sequence shown here is derived from an EMBL/GenBank/DDBJ whole genome shotgun (WGS) entry which is preliminary data.</text>
</comment>
<dbReference type="GO" id="GO:0009228">
    <property type="term" value="P:thiamine biosynthetic process"/>
    <property type="evidence" value="ECO:0007669"/>
    <property type="project" value="UniProtKB-KW"/>
</dbReference>
<dbReference type="GO" id="GO:0005524">
    <property type="term" value="F:ATP binding"/>
    <property type="evidence" value="ECO:0007669"/>
    <property type="project" value="UniProtKB-UniRule"/>
</dbReference>
<evidence type="ECO:0000256" key="4">
    <source>
        <dbReference type="ARBA" id="ARBA00022679"/>
    </source>
</evidence>
<dbReference type="HAMAP" id="MF_00228">
    <property type="entry name" value="Thz_kinase"/>
    <property type="match status" value="1"/>
</dbReference>
<evidence type="ECO:0000256" key="1">
    <source>
        <dbReference type="ARBA" id="ARBA00001771"/>
    </source>
</evidence>
<keyword evidence="4 11" id="KW-0808">Transferase</keyword>
<dbReference type="EC" id="2.7.1.50" evidence="11"/>
<dbReference type="InterPro" id="IPR029056">
    <property type="entry name" value="Ribokinase-like"/>
</dbReference>
<dbReference type="CDD" id="cd01170">
    <property type="entry name" value="THZ_kinase"/>
    <property type="match status" value="1"/>
</dbReference>
<evidence type="ECO:0000256" key="9">
    <source>
        <dbReference type="ARBA" id="ARBA00022842"/>
    </source>
</evidence>
<keyword evidence="7 11" id="KW-0418">Kinase</keyword>
<evidence type="ECO:0000256" key="3">
    <source>
        <dbReference type="ARBA" id="ARBA00004868"/>
    </source>
</evidence>
<comment type="pathway">
    <text evidence="3 11">Cofactor biosynthesis; thiamine diphosphate biosynthesis; 4-methyl-5-(2-phosphoethyl)-thiazole from 5-(2-hydroxyethyl)-4-methylthiazole: step 1/1.</text>
</comment>
<keyword evidence="9 11" id="KW-0460">Magnesium</keyword>
<reference evidence="12" key="1">
    <citation type="submission" date="2017-02" db="EMBL/GenBank/DDBJ databases">
        <title>Delving into the versatile metabolic prowess of the omnipresent phylum Bacteroidetes.</title>
        <authorList>
            <person name="Nobu M.K."/>
            <person name="Mei R."/>
            <person name="Narihiro T."/>
            <person name="Kuroda K."/>
            <person name="Liu W.-T."/>
        </authorList>
    </citation>
    <scope>NUCLEOTIDE SEQUENCE</scope>
    <source>
        <strain evidence="12">ADurb.Bin276</strain>
    </source>
</reference>
<proteinExistence type="inferred from homology"/>
<gene>
    <name evidence="11 12" type="primary">thiM</name>
    <name evidence="12" type="ORF">BWY41_01009</name>
</gene>
<dbReference type="SUPFAM" id="SSF53613">
    <property type="entry name" value="Ribokinase-like"/>
    <property type="match status" value="1"/>
</dbReference>
<dbReference type="EMBL" id="MWBQ01000067">
    <property type="protein sequence ID" value="OQA58683.1"/>
    <property type="molecule type" value="Genomic_DNA"/>
</dbReference>
<dbReference type="NCBIfam" id="NF006830">
    <property type="entry name" value="PRK09355.1"/>
    <property type="match status" value="1"/>
</dbReference>
<dbReference type="PRINTS" id="PR01099">
    <property type="entry name" value="HYETHTZKNASE"/>
</dbReference>
<evidence type="ECO:0000256" key="5">
    <source>
        <dbReference type="ARBA" id="ARBA00022723"/>
    </source>
</evidence>
<protein>
    <recommendedName>
        <fullName evidence="11">Hydroxyethylthiazole kinase</fullName>
        <ecNumber evidence="11">2.7.1.50</ecNumber>
    </recommendedName>
    <alternativeName>
        <fullName evidence="11">4-methyl-5-beta-hydroxyethylthiazole kinase</fullName>
        <shortName evidence="11">TH kinase</shortName>
        <shortName evidence="11">Thz kinase</shortName>
    </alternativeName>
</protein>
<keyword evidence="10 11" id="KW-0784">Thiamine biosynthesis</keyword>
<feature type="binding site" evidence="11">
    <location>
        <position position="124"/>
    </location>
    <ligand>
        <name>ATP</name>
        <dbReference type="ChEBI" id="CHEBI:30616"/>
    </ligand>
</feature>
<feature type="binding site" evidence="11">
    <location>
        <position position="170"/>
    </location>
    <ligand>
        <name>ATP</name>
        <dbReference type="ChEBI" id="CHEBI:30616"/>
    </ligand>
</feature>
<evidence type="ECO:0000256" key="6">
    <source>
        <dbReference type="ARBA" id="ARBA00022741"/>
    </source>
</evidence>
<comment type="catalytic activity">
    <reaction evidence="1 11">
        <text>5-(2-hydroxyethyl)-4-methylthiazole + ATP = 4-methyl-5-(2-phosphooxyethyl)-thiazole + ADP + H(+)</text>
        <dbReference type="Rhea" id="RHEA:24212"/>
        <dbReference type="ChEBI" id="CHEBI:15378"/>
        <dbReference type="ChEBI" id="CHEBI:17957"/>
        <dbReference type="ChEBI" id="CHEBI:30616"/>
        <dbReference type="ChEBI" id="CHEBI:58296"/>
        <dbReference type="ChEBI" id="CHEBI:456216"/>
        <dbReference type="EC" id="2.7.1.50"/>
    </reaction>
</comment>
<dbReference type="GO" id="GO:0000287">
    <property type="term" value="F:magnesium ion binding"/>
    <property type="evidence" value="ECO:0007669"/>
    <property type="project" value="UniProtKB-UniRule"/>
</dbReference>
<dbReference type="NCBIfam" id="TIGR00694">
    <property type="entry name" value="thiM"/>
    <property type="match status" value="1"/>
</dbReference>
<evidence type="ECO:0000256" key="11">
    <source>
        <dbReference type="HAMAP-Rule" id="MF_00228"/>
    </source>
</evidence>
<evidence type="ECO:0000313" key="12">
    <source>
        <dbReference type="EMBL" id="OQA58683.1"/>
    </source>
</evidence>
<organism evidence="12">
    <name type="scientific">Candidatus Atribacter allofermentans</name>
    <dbReference type="NCBI Taxonomy" id="1852833"/>
    <lineage>
        <taxon>Bacteria</taxon>
        <taxon>Pseudomonadati</taxon>
        <taxon>Atribacterota</taxon>
        <taxon>Atribacteria</taxon>
        <taxon>Atribacterales</taxon>
        <taxon>Atribacteraceae</taxon>
        <taxon>Atribacter</taxon>
    </lineage>
</organism>
<evidence type="ECO:0000256" key="10">
    <source>
        <dbReference type="ARBA" id="ARBA00022977"/>
    </source>
</evidence>
<comment type="function">
    <text evidence="11">Catalyzes the phosphorylation of the hydroxyl group of 4-methyl-5-beta-hydroxyethylthiazole (THZ).</text>
</comment>
<keyword evidence="8 11" id="KW-0067">ATP-binding</keyword>
<evidence type="ECO:0000256" key="2">
    <source>
        <dbReference type="ARBA" id="ARBA00001946"/>
    </source>
</evidence>
<dbReference type="Gene3D" id="3.40.1190.20">
    <property type="match status" value="1"/>
</dbReference>
<feature type="binding site" evidence="11">
    <location>
        <position position="48"/>
    </location>
    <ligand>
        <name>substrate</name>
    </ligand>
</feature>